<dbReference type="Gene3D" id="3.40.50.300">
    <property type="entry name" value="P-loop containing nucleotide triphosphate hydrolases"/>
    <property type="match status" value="1"/>
</dbReference>
<dbReference type="InterPro" id="IPR014223">
    <property type="entry name" value="ABC_CydC/D"/>
</dbReference>
<dbReference type="Pfam" id="PF00005">
    <property type="entry name" value="ABC_tran"/>
    <property type="match status" value="1"/>
</dbReference>
<dbReference type="InterPro" id="IPR003593">
    <property type="entry name" value="AAA+_ATPase"/>
</dbReference>
<keyword evidence="6 7" id="KW-0472">Membrane</keyword>
<dbReference type="InterPro" id="IPR036640">
    <property type="entry name" value="ABC1_TM_sf"/>
</dbReference>
<dbReference type="InterPro" id="IPR003439">
    <property type="entry name" value="ABC_transporter-like_ATP-bd"/>
</dbReference>
<dbReference type="RefSeq" id="WP_307397251.1">
    <property type="nucleotide sequence ID" value="NZ_BAAADK010000013.1"/>
</dbReference>
<evidence type="ECO:0000256" key="6">
    <source>
        <dbReference type="ARBA" id="ARBA00023136"/>
    </source>
</evidence>
<dbReference type="SUPFAM" id="SSF52540">
    <property type="entry name" value="P-loop containing nucleoside triphosphate hydrolases"/>
    <property type="match status" value="1"/>
</dbReference>
<evidence type="ECO:0000259" key="9">
    <source>
        <dbReference type="PROSITE" id="PS50929"/>
    </source>
</evidence>
<comment type="subcellular location">
    <subcellularLocation>
        <location evidence="1">Cell membrane</location>
        <topology evidence="1">Multi-pass membrane protein</topology>
    </subcellularLocation>
</comment>
<evidence type="ECO:0000256" key="2">
    <source>
        <dbReference type="ARBA" id="ARBA00022692"/>
    </source>
</evidence>
<dbReference type="SMART" id="SM00382">
    <property type="entry name" value="AAA"/>
    <property type="match status" value="1"/>
</dbReference>
<keyword evidence="11" id="KW-1185">Reference proteome</keyword>
<dbReference type="Proteomes" id="UP001235840">
    <property type="component" value="Unassembled WGS sequence"/>
</dbReference>
<evidence type="ECO:0000256" key="1">
    <source>
        <dbReference type="ARBA" id="ARBA00004651"/>
    </source>
</evidence>
<keyword evidence="2 7" id="KW-0812">Transmembrane</keyword>
<dbReference type="PROSITE" id="PS00211">
    <property type="entry name" value="ABC_TRANSPORTER_1"/>
    <property type="match status" value="1"/>
</dbReference>
<evidence type="ECO:0000256" key="3">
    <source>
        <dbReference type="ARBA" id="ARBA00022741"/>
    </source>
</evidence>
<dbReference type="GO" id="GO:0005524">
    <property type="term" value="F:ATP binding"/>
    <property type="evidence" value="ECO:0007669"/>
    <property type="project" value="UniProtKB-KW"/>
</dbReference>
<dbReference type="InterPro" id="IPR017871">
    <property type="entry name" value="ABC_transporter-like_CS"/>
</dbReference>
<feature type="transmembrane region" description="Helical" evidence="7">
    <location>
        <begin position="249"/>
        <end position="267"/>
    </location>
</feature>
<feature type="domain" description="ABC transmembrane type-1" evidence="9">
    <location>
        <begin position="19"/>
        <end position="290"/>
    </location>
</feature>
<protein>
    <submittedName>
        <fullName evidence="10">ATP-binding cassette subfamily C protein CydC</fullName>
    </submittedName>
</protein>
<feature type="transmembrane region" description="Helical" evidence="7">
    <location>
        <begin position="52"/>
        <end position="72"/>
    </location>
</feature>
<organism evidence="10 11">
    <name type="scientific">Caldalkalibacillus horti</name>
    <dbReference type="NCBI Taxonomy" id="77523"/>
    <lineage>
        <taxon>Bacteria</taxon>
        <taxon>Bacillati</taxon>
        <taxon>Bacillota</taxon>
        <taxon>Bacilli</taxon>
        <taxon>Bacillales</taxon>
        <taxon>Bacillaceae</taxon>
        <taxon>Caldalkalibacillus</taxon>
    </lineage>
</organism>
<feature type="transmembrane region" description="Helical" evidence="7">
    <location>
        <begin position="273"/>
        <end position="291"/>
    </location>
</feature>
<reference evidence="10 11" key="1">
    <citation type="submission" date="2023-07" db="EMBL/GenBank/DDBJ databases">
        <title>Genomic Encyclopedia of Type Strains, Phase IV (KMG-IV): sequencing the most valuable type-strain genomes for metagenomic binning, comparative biology and taxonomic classification.</title>
        <authorList>
            <person name="Goeker M."/>
        </authorList>
    </citation>
    <scope>NUCLEOTIDE SEQUENCE [LARGE SCALE GENOMIC DNA]</scope>
    <source>
        <strain evidence="10 11">DSM 12751</strain>
    </source>
</reference>
<evidence type="ECO:0000256" key="7">
    <source>
        <dbReference type="SAM" id="Phobius"/>
    </source>
</evidence>
<dbReference type="PANTHER" id="PTHR43394:SF1">
    <property type="entry name" value="ATP-BINDING CASSETTE SUB-FAMILY B MEMBER 10, MITOCHONDRIAL"/>
    <property type="match status" value="1"/>
</dbReference>
<sequence>MKDIFTITKLMLKEKKDVLLSLLFGFLAGIAAVGLFANSGYLISRAALAPPIYVLTVSIALLKLFSVTRAVARYAERYYSHQATFTILSNLRVFFYKKLEALAPGLFHKYRSGDLLSRIVGDVESLQHFFLRVYYPPIVMVMVFLSTIYFVSFFSLAVAGIFIVGLILTGFILPLWFALRQKRIESTVRQQRAILSTETTEFFYGFRELKIHQKLTHKNEQLLHSSAEYVVAQEQMAKRNLMSQFTNQFLALLVSWLVLAFGAYLVTQGELDGLFLAMLVMIALTVFENVYPMAIFPSHYEDSRYASNRLFSITNDKELNTEGVSSNEKQKNREQLLQLQNNNSISGKGASISMEQVSFTFPSQKRKALKDISLRFEPGTKTAIVGPSGSGKSTILQLLLKAYPTHSGRILLNGTHVEEIEQESIWDNTNVVLQHNHFFFGTIRDNLALAKDDLTDEEMLQVLKQVKLEYFTLSHEVLEKGENLSGGEKQRLAIARVLLRKAHLWLLDEPTSSIDVLTEKHIYQQIFQAAKQSTLLLVSHRLTGLEAMDQIIVMESGTIVEAGTFDELMERKGYFFEMKQIEKDVLL</sequence>
<proteinExistence type="predicted"/>
<dbReference type="InterPro" id="IPR039421">
    <property type="entry name" value="Type_1_exporter"/>
</dbReference>
<dbReference type="SUPFAM" id="SSF90123">
    <property type="entry name" value="ABC transporter transmembrane region"/>
    <property type="match status" value="1"/>
</dbReference>
<feature type="domain" description="ABC transporter" evidence="8">
    <location>
        <begin position="352"/>
        <end position="581"/>
    </location>
</feature>
<dbReference type="Gene3D" id="1.20.1560.10">
    <property type="entry name" value="ABC transporter type 1, transmembrane domain"/>
    <property type="match status" value="1"/>
</dbReference>
<evidence type="ECO:0000256" key="5">
    <source>
        <dbReference type="ARBA" id="ARBA00022989"/>
    </source>
</evidence>
<dbReference type="CDD" id="cd03228">
    <property type="entry name" value="ABCC_MRP_Like"/>
    <property type="match status" value="1"/>
</dbReference>
<keyword evidence="3" id="KW-0547">Nucleotide-binding</keyword>
<dbReference type="Pfam" id="PF00664">
    <property type="entry name" value="ABC_membrane"/>
    <property type="match status" value="1"/>
</dbReference>
<dbReference type="NCBIfam" id="TIGR02868">
    <property type="entry name" value="CydC"/>
    <property type="match status" value="1"/>
</dbReference>
<evidence type="ECO:0000313" key="11">
    <source>
        <dbReference type="Proteomes" id="UP001235840"/>
    </source>
</evidence>
<dbReference type="InterPro" id="IPR011527">
    <property type="entry name" value="ABC1_TM_dom"/>
</dbReference>
<keyword evidence="4 10" id="KW-0067">ATP-binding</keyword>
<evidence type="ECO:0000313" key="10">
    <source>
        <dbReference type="EMBL" id="MDQ0167928.1"/>
    </source>
</evidence>
<evidence type="ECO:0000256" key="4">
    <source>
        <dbReference type="ARBA" id="ARBA00022840"/>
    </source>
</evidence>
<evidence type="ECO:0000259" key="8">
    <source>
        <dbReference type="PROSITE" id="PS50893"/>
    </source>
</evidence>
<dbReference type="PANTHER" id="PTHR43394">
    <property type="entry name" value="ATP-DEPENDENT PERMEASE MDL1, MITOCHONDRIAL"/>
    <property type="match status" value="1"/>
</dbReference>
<feature type="transmembrane region" description="Helical" evidence="7">
    <location>
        <begin position="18"/>
        <end position="37"/>
    </location>
</feature>
<keyword evidence="5 7" id="KW-1133">Transmembrane helix</keyword>
<name>A0ABT9W3V5_9BACI</name>
<feature type="transmembrane region" description="Helical" evidence="7">
    <location>
        <begin position="157"/>
        <end position="179"/>
    </location>
</feature>
<dbReference type="PROSITE" id="PS50929">
    <property type="entry name" value="ABC_TM1F"/>
    <property type="match status" value="1"/>
</dbReference>
<comment type="caution">
    <text evidence="10">The sequence shown here is derived from an EMBL/GenBank/DDBJ whole genome shotgun (WGS) entry which is preliminary data.</text>
</comment>
<dbReference type="EMBL" id="JAUSTY010000021">
    <property type="protein sequence ID" value="MDQ0167928.1"/>
    <property type="molecule type" value="Genomic_DNA"/>
</dbReference>
<accession>A0ABT9W3V5</accession>
<dbReference type="InterPro" id="IPR027417">
    <property type="entry name" value="P-loop_NTPase"/>
</dbReference>
<dbReference type="CDD" id="cd18585">
    <property type="entry name" value="ABC_6TM_CydC"/>
    <property type="match status" value="1"/>
</dbReference>
<dbReference type="PROSITE" id="PS50893">
    <property type="entry name" value="ABC_TRANSPORTER_2"/>
    <property type="match status" value="1"/>
</dbReference>
<feature type="transmembrane region" description="Helical" evidence="7">
    <location>
        <begin position="133"/>
        <end position="151"/>
    </location>
</feature>
<gene>
    <name evidence="10" type="ORF">J2S11_003858</name>
</gene>